<comment type="caution">
    <text evidence="3">The sequence shown here is derived from an EMBL/GenBank/DDBJ whole genome shotgun (WGS) entry which is preliminary data.</text>
</comment>
<evidence type="ECO:0000313" key="3">
    <source>
        <dbReference type="EMBL" id="MBF9235072.1"/>
    </source>
</evidence>
<dbReference type="GO" id="GO:0032259">
    <property type="term" value="P:methylation"/>
    <property type="evidence" value="ECO:0007669"/>
    <property type="project" value="UniProtKB-KW"/>
</dbReference>
<dbReference type="GO" id="GO:0008757">
    <property type="term" value="F:S-adenosylmethionine-dependent methyltransferase activity"/>
    <property type="evidence" value="ECO:0007669"/>
    <property type="project" value="InterPro"/>
</dbReference>
<keyword evidence="3" id="KW-0489">Methyltransferase</keyword>
<evidence type="ECO:0000259" key="2">
    <source>
        <dbReference type="Pfam" id="PF08241"/>
    </source>
</evidence>
<proteinExistence type="predicted"/>
<feature type="repeat" description="TPR" evidence="1">
    <location>
        <begin position="48"/>
        <end position="81"/>
    </location>
</feature>
<dbReference type="InterPro" id="IPR029063">
    <property type="entry name" value="SAM-dependent_MTases_sf"/>
</dbReference>
<dbReference type="EMBL" id="JADQDO010000009">
    <property type="protein sequence ID" value="MBF9235072.1"/>
    <property type="molecule type" value="Genomic_DNA"/>
</dbReference>
<dbReference type="InterPro" id="IPR011990">
    <property type="entry name" value="TPR-like_helical_dom_sf"/>
</dbReference>
<keyword evidence="3" id="KW-0808">Transferase</keyword>
<evidence type="ECO:0000256" key="1">
    <source>
        <dbReference type="PROSITE-ProRule" id="PRU00339"/>
    </source>
</evidence>
<accession>A0A931FQV8</accession>
<dbReference type="Pfam" id="PF14559">
    <property type="entry name" value="TPR_19"/>
    <property type="match status" value="1"/>
</dbReference>
<reference evidence="3" key="1">
    <citation type="submission" date="2020-11" db="EMBL/GenBank/DDBJ databases">
        <authorList>
            <person name="Kim M.K."/>
        </authorList>
    </citation>
    <scope>NUCLEOTIDE SEQUENCE</scope>
    <source>
        <strain evidence="3">BT350</strain>
    </source>
</reference>
<gene>
    <name evidence="3" type="ORF">I2H38_16990</name>
</gene>
<dbReference type="Gene3D" id="3.40.50.150">
    <property type="entry name" value="Vaccinia Virus protein VP39"/>
    <property type="match status" value="1"/>
</dbReference>
<dbReference type="InterPro" id="IPR019734">
    <property type="entry name" value="TPR_rpt"/>
</dbReference>
<keyword evidence="1" id="KW-0802">TPR repeat</keyword>
<protein>
    <submittedName>
        <fullName evidence="3">Methyltransferase domain-containing protein</fullName>
    </submittedName>
</protein>
<organism evidence="3 4">
    <name type="scientific">Microvirga alba</name>
    <dbReference type="NCBI Taxonomy" id="2791025"/>
    <lineage>
        <taxon>Bacteria</taxon>
        <taxon>Pseudomonadati</taxon>
        <taxon>Pseudomonadota</taxon>
        <taxon>Alphaproteobacteria</taxon>
        <taxon>Hyphomicrobiales</taxon>
        <taxon>Methylobacteriaceae</taxon>
        <taxon>Microvirga</taxon>
    </lineage>
</organism>
<dbReference type="PANTHER" id="PTHR43861">
    <property type="entry name" value="TRANS-ACONITATE 2-METHYLTRANSFERASE-RELATED"/>
    <property type="match status" value="1"/>
</dbReference>
<dbReference type="SUPFAM" id="SSF53335">
    <property type="entry name" value="S-adenosyl-L-methionine-dependent methyltransferases"/>
    <property type="match status" value="1"/>
</dbReference>
<keyword evidence="4" id="KW-1185">Reference proteome</keyword>
<dbReference type="PROSITE" id="PS50005">
    <property type="entry name" value="TPR"/>
    <property type="match status" value="1"/>
</dbReference>
<dbReference type="Pfam" id="PF08241">
    <property type="entry name" value="Methyltransf_11"/>
    <property type="match status" value="1"/>
</dbReference>
<dbReference type="SMART" id="SM00028">
    <property type="entry name" value="TPR"/>
    <property type="match status" value="2"/>
</dbReference>
<dbReference type="AlphaFoldDB" id="A0A931FQV8"/>
<name>A0A931FQV8_9HYPH</name>
<evidence type="ECO:0000313" key="4">
    <source>
        <dbReference type="Proteomes" id="UP000599312"/>
    </source>
</evidence>
<dbReference type="CDD" id="cd02440">
    <property type="entry name" value="AdoMet_MTases"/>
    <property type="match status" value="1"/>
</dbReference>
<sequence length="308" mass="33485">MTPTLRSSSGDLIADRRYEYARAAFDEKDFDAAVDLARQVLELAPQFAPAHALLGRAASATGARDEAVEALRNALALEPQDALGVRLDLARLGALASDEAVTHGYVRALFDDYASRFDRHLTETLAYRGPTLIVDALRRVCTVRERPFGFGPMLDLGCGTGLMARALEGHAESFEGVDLSSRMLERAARTGLYRSLHERDLESFLTGRAAGEADLIVAADVFIYKAALDEVFRETHRVLKPGGWFTFTVQAHEGRGVILGSDSRYAHGKAEILALAAETGFSVALIEDASIREDRGQPVPGLLAVLER</sequence>
<dbReference type="InterPro" id="IPR013216">
    <property type="entry name" value="Methyltransf_11"/>
</dbReference>
<dbReference type="Proteomes" id="UP000599312">
    <property type="component" value="Unassembled WGS sequence"/>
</dbReference>
<feature type="domain" description="Methyltransferase type 11" evidence="2">
    <location>
        <begin position="154"/>
        <end position="246"/>
    </location>
</feature>
<dbReference type="SUPFAM" id="SSF48452">
    <property type="entry name" value="TPR-like"/>
    <property type="match status" value="1"/>
</dbReference>
<dbReference type="Gene3D" id="1.25.40.10">
    <property type="entry name" value="Tetratricopeptide repeat domain"/>
    <property type="match status" value="1"/>
</dbReference>